<gene>
    <name evidence="2" type="ORF">Sjap_018828</name>
</gene>
<feature type="region of interest" description="Disordered" evidence="1">
    <location>
        <begin position="41"/>
        <end position="103"/>
    </location>
</feature>
<sequence>MKDVIALREQSESLFVFEFVQTNGALESAFADFEAFDVGVDEGREGGDRRRVQASGGSPGASPAGGGLSSGGGEAAVSGALADVDREESHEYERRDEDDDCYGHGRFEVGVREAIRSVRRLRCCDPDEREN</sequence>
<keyword evidence="3" id="KW-1185">Reference proteome</keyword>
<evidence type="ECO:0000313" key="3">
    <source>
        <dbReference type="Proteomes" id="UP001417504"/>
    </source>
</evidence>
<dbReference type="AlphaFoldDB" id="A0AAP0NKZ4"/>
<comment type="caution">
    <text evidence="2">The sequence shown here is derived from an EMBL/GenBank/DDBJ whole genome shotgun (WGS) entry which is preliminary data.</text>
</comment>
<feature type="compositionally biased region" description="Gly residues" evidence="1">
    <location>
        <begin position="57"/>
        <end position="74"/>
    </location>
</feature>
<evidence type="ECO:0000313" key="2">
    <source>
        <dbReference type="EMBL" id="KAK9110768.1"/>
    </source>
</evidence>
<evidence type="ECO:0000256" key="1">
    <source>
        <dbReference type="SAM" id="MobiDB-lite"/>
    </source>
</evidence>
<accession>A0AAP0NKZ4</accession>
<dbReference type="Proteomes" id="UP001417504">
    <property type="component" value="Unassembled WGS sequence"/>
</dbReference>
<protein>
    <submittedName>
        <fullName evidence="2">Uncharacterized protein</fullName>
    </submittedName>
</protein>
<dbReference type="EMBL" id="JBBNAE010000007">
    <property type="protein sequence ID" value="KAK9110768.1"/>
    <property type="molecule type" value="Genomic_DNA"/>
</dbReference>
<reference evidence="2 3" key="1">
    <citation type="submission" date="2024-01" db="EMBL/GenBank/DDBJ databases">
        <title>Genome assemblies of Stephania.</title>
        <authorList>
            <person name="Yang L."/>
        </authorList>
    </citation>
    <scope>NUCLEOTIDE SEQUENCE [LARGE SCALE GENOMIC DNA]</scope>
    <source>
        <strain evidence="2">QJT</strain>
        <tissue evidence="2">Leaf</tissue>
    </source>
</reference>
<name>A0AAP0NKZ4_9MAGN</name>
<feature type="compositionally biased region" description="Basic and acidic residues" evidence="1">
    <location>
        <begin position="83"/>
        <end position="103"/>
    </location>
</feature>
<feature type="compositionally biased region" description="Basic and acidic residues" evidence="1">
    <location>
        <begin position="41"/>
        <end position="51"/>
    </location>
</feature>
<organism evidence="2 3">
    <name type="scientific">Stephania japonica</name>
    <dbReference type="NCBI Taxonomy" id="461633"/>
    <lineage>
        <taxon>Eukaryota</taxon>
        <taxon>Viridiplantae</taxon>
        <taxon>Streptophyta</taxon>
        <taxon>Embryophyta</taxon>
        <taxon>Tracheophyta</taxon>
        <taxon>Spermatophyta</taxon>
        <taxon>Magnoliopsida</taxon>
        <taxon>Ranunculales</taxon>
        <taxon>Menispermaceae</taxon>
        <taxon>Menispermoideae</taxon>
        <taxon>Cissampelideae</taxon>
        <taxon>Stephania</taxon>
    </lineage>
</organism>
<proteinExistence type="predicted"/>